<feature type="region of interest" description="Disordered" evidence="1">
    <location>
        <begin position="1"/>
        <end position="28"/>
    </location>
</feature>
<evidence type="ECO:0000313" key="4">
    <source>
        <dbReference type="Proteomes" id="UP000696931"/>
    </source>
</evidence>
<reference evidence="3" key="1">
    <citation type="submission" date="2020-07" db="EMBL/GenBank/DDBJ databases">
        <title>Huge and variable diversity of episymbiotic CPR bacteria and DPANN archaea in groundwater ecosystems.</title>
        <authorList>
            <person name="He C.Y."/>
            <person name="Keren R."/>
            <person name="Whittaker M."/>
            <person name="Farag I.F."/>
            <person name="Doudna J."/>
            <person name="Cate J.H.D."/>
            <person name="Banfield J.F."/>
        </authorList>
    </citation>
    <scope>NUCLEOTIDE SEQUENCE</scope>
    <source>
        <strain evidence="3">NC_groundwater_1813_Pr3_B-0.1um_71_17</strain>
    </source>
</reference>
<evidence type="ECO:0000313" key="3">
    <source>
        <dbReference type="EMBL" id="MBI5168434.1"/>
    </source>
</evidence>
<dbReference type="AlphaFoldDB" id="A0A933W9K0"/>
<gene>
    <name evidence="3" type="ORF">HZA61_03000</name>
</gene>
<dbReference type="EMBL" id="JACRIW010000023">
    <property type="protein sequence ID" value="MBI5168434.1"/>
    <property type="molecule type" value="Genomic_DNA"/>
</dbReference>
<dbReference type="PANTHER" id="PTHR43155">
    <property type="entry name" value="CYCLIC DI-GMP PHOSPHODIESTERASE PA4108-RELATED"/>
    <property type="match status" value="1"/>
</dbReference>
<evidence type="ECO:0000259" key="2">
    <source>
        <dbReference type="PROSITE" id="PS51832"/>
    </source>
</evidence>
<dbReference type="Gene3D" id="1.10.3210.10">
    <property type="entry name" value="Hypothetical protein af1432"/>
    <property type="match status" value="1"/>
</dbReference>
<dbReference type="SMART" id="SM00471">
    <property type="entry name" value="HDc"/>
    <property type="match status" value="1"/>
</dbReference>
<dbReference type="InterPro" id="IPR037522">
    <property type="entry name" value="HD_GYP_dom"/>
</dbReference>
<evidence type="ECO:0000256" key="1">
    <source>
        <dbReference type="SAM" id="MobiDB-lite"/>
    </source>
</evidence>
<organism evidence="3 4">
    <name type="scientific">Eiseniibacteriota bacterium</name>
    <dbReference type="NCBI Taxonomy" id="2212470"/>
    <lineage>
        <taxon>Bacteria</taxon>
        <taxon>Candidatus Eiseniibacteriota</taxon>
    </lineage>
</organism>
<dbReference type="PANTHER" id="PTHR43155:SF2">
    <property type="entry name" value="CYCLIC DI-GMP PHOSPHODIESTERASE PA4108"/>
    <property type="match status" value="1"/>
</dbReference>
<sequence length="498" mass="54719">MSTAPHDGAREGAREGARDGAHDAPDDTAKLMEAGGHLLLRLTALLRTARTYDVSNQAFQRQMQEFVAALRAIHEDEDEAALAVVADYFYLNGVRIKAHATLLGAYHSLMAEFERRQVGGLRFLPGVDEAEIERFFQIFQAAEDPAIAEHLGDTLVEAAITNIVVVPVAELEVDDVTRDLADQPKQQTERSRAKKVFWRAVLGTKKIVLRARATGRPDLRQAKRLVQPIVDSIMKHEYSIVGLTALKEHDEYTYAHCVNVAILSIGMGQQLGLSRQALADLGVAGLLHDLGKMSVPGDVLRKPGALSGEEWAMMRRHPIEGALMVSRMPGLSVVMLDSMRACFEHHMNYNRTGYPEVDLEWGQATMSRIVAMADCFDAITAHRAYAKRAQTPFEALQILLGPNRVNFDPAVLWALVKSVGLYPAGTVLQTASGHVVLVTSPNPKDGLRPHCRVLVRPDGSAPAEDAPELWDPMPDGDRAVRVLLPEEYRGKTSDLLAA</sequence>
<feature type="domain" description="HD-GYP" evidence="2">
    <location>
        <begin position="231"/>
        <end position="431"/>
    </location>
</feature>
<dbReference type="InterPro" id="IPR003607">
    <property type="entry name" value="HD/PDEase_dom"/>
</dbReference>
<dbReference type="Proteomes" id="UP000696931">
    <property type="component" value="Unassembled WGS sequence"/>
</dbReference>
<dbReference type="PROSITE" id="PS51832">
    <property type="entry name" value="HD_GYP"/>
    <property type="match status" value="1"/>
</dbReference>
<dbReference type="CDD" id="cd00077">
    <property type="entry name" value="HDc"/>
    <property type="match status" value="1"/>
</dbReference>
<feature type="compositionally biased region" description="Basic and acidic residues" evidence="1">
    <location>
        <begin position="7"/>
        <end position="28"/>
    </location>
</feature>
<dbReference type="Pfam" id="PF13487">
    <property type="entry name" value="HD_5"/>
    <property type="match status" value="1"/>
</dbReference>
<accession>A0A933W9K0</accession>
<proteinExistence type="predicted"/>
<protein>
    <submittedName>
        <fullName evidence="3">HD domain-containing protein</fullName>
    </submittedName>
</protein>
<name>A0A933W9K0_UNCEI</name>
<dbReference type="SUPFAM" id="SSF109604">
    <property type="entry name" value="HD-domain/PDEase-like"/>
    <property type="match status" value="1"/>
</dbReference>
<comment type="caution">
    <text evidence="3">The sequence shown here is derived from an EMBL/GenBank/DDBJ whole genome shotgun (WGS) entry which is preliminary data.</text>
</comment>